<name>A0A845R3Q1_9CLOT</name>
<evidence type="ECO:0008006" key="3">
    <source>
        <dbReference type="Google" id="ProtNLM"/>
    </source>
</evidence>
<proteinExistence type="predicted"/>
<gene>
    <name evidence="1" type="ORF">D3Z33_14475</name>
</gene>
<dbReference type="EMBL" id="QXXA01000019">
    <property type="protein sequence ID" value="NBI08062.1"/>
    <property type="molecule type" value="Genomic_DNA"/>
</dbReference>
<dbReference type="Proteomes" id="UP000467132">
    <property type="component" value="Unassembled WGS sequence"/>
</dbReference>
<dbReference type="RefSeq" id="WP_160198525.1">
    <property type="nucleotide sequence ID" value="NZ_QXXA01000019.1"/>
</dbReference>
<comment type="caution">
    <text evidence="1">The sequence shown here is derived from an EMBL/GenBank/DDBJ whole genome shotgun (WGS) entry which is preliminary data.</text>
</comment>
<sequence length="139" mass="15945">MIIDKIRDFISVCPLLDEFAKLNVDFLGPNATEYTIDSIPTDSILKQYVDGGKLKQYVFVFGSREFYGPDVLQNIENSGFYEKFSEWLDTKTELGELPLLEGNKESDSIEAMSSGYLFGSTEDTARYQIQCRLIYYEDK</sequence>
<evidence type="ECO:0000313" key="2">
    <source>
        <dbReference type="Proteomes" id="UP000467132"/>
    </source>
</evidence>
<reference evidence="1 2" key="1">
    <citation type="submission" date="2018-08" db="EMBL/GenBank/DDBJ databases">
        <title>Murine metabolic-syndrome-specific gut microbial biobank.</title>
        <authorList>
            <person name="Liu C."/>
        </authorList>
    </citation>
    <scope>NUCLEOTIDE SEQUENCE [LARGE SCALE GENOMIC DNA]</scope>
    <source>
        <strain evidence="1 2">583</strain>
    </source>
</reference>
<keyword evidence="2" id="KW-1185">Reference proteome</keyword>
<protein>
    <recommendedName>
        <fullName evidence="3">Chloramphenicol resistance protein</fullName>
    </recommendedName>
</protein>
<dbReference type="OrthoDB" id="1690493at2"/>
<dbReference type="AlphaFoldDB" id="A0A845R3Q1"/>
<accession>A0A845R3Q1</accession>
<organism evidence="1 2">
    <name type="scientific">Senegalia massiliensis</name>
    <dbReference type="NCBI Taxonomy" id="1720316"/>
    <lineage>
        <taxon>Bacteria</taxon>
        <taxon>Bacillati</taxon>
        <taxon>Bacillota</taxon>
        <taxon>Clostridia</taxon>
        <taxon>Eubacteriales</taxon>
        <taxon>Clostridiaceae</taxon>
        <taxon>Senegalia</taxon>
    </lineage>
</organism>
<evidence type="ECO:0000313" key="1">
    <source>
        <dbReference type="EMBL" id="NBI08062.1"/>
    </source>
</evidence>